<protein>
    <submittedName>
        <fullName evidence="6">Transcriptional regulator</fullName>
    </submittedName>
</protein>
<dbReference type="PRINTS" id="PR00455">
    <property type="entry name" value="HTHTETR"/>
</dbReference>
<feature type="domain" description="HTH tetR-type" evidence="5">
    <location>
        <begin position="19"/>
        <end position="79"/>
    </location>
</feature>
<proteinExistence type="predicted"/>
<dbReference type="InterPro" id="IPR001647">
    <property type="entry name" value="HTH_TetR"/>
</dbReference>
<dbReference type="PANTHER" id="PTHR30055">
    <property type="entry name" value="HTH-TYPE TRANSCRIPTIONAL REGULATOR RUTR"/>
    <property type="match status" value="1"/>
</dbReference>
<dbReference type="SUPFAM" id="SSF46689">
    <property type="entry name" value="Homeodomain-like"/>
    <property type="match status" value="1"/>
</dbReference>
<evidence type="ECO:0000256" key="2">
    <source>
        <dbReference type="ARBA" id="ARBA00023125"/>
    </source>
</evidence>
<dbReference type="RefSeq" id="WP_232055310.1">
    <property type="nucleotide sequence ID" value="NZ_LR590482.1"/>
</dbReference>
<feature type="DNA-binding region" description="H-T-H motif" evidence="4">
    <location>
        <begin position="42"/>
        <end position="61"/>
    </location>
</feature>
<dbReference type="FunFam" id="1.10.10.60:FF:000141">
    <property type="entry name" value="TetR family transcriptional regulator"/>
    <property type="match status" value="1"/>
</dbReference>
<evidence type="ECO:0000256" key="1">
    <source>
        <dbReference type="ARBA" id="ARBA00023015"/>
    </source>
</evidence>
<name>A0AAX3IB77_9PSED</name>
<keyword evidence="3" id="KW-0804">Transcription</keyword>
<organism evidence="6 7">
    <name type="scientific">Pseudomonas synxantha</name>
    <dbReference type="NCBI Taxonomy" id="47883"/>
    <lineage>
        <taxon>Bacteria</taxon>
        <taxon>Pseudomonadati</taxon>
        <taxon>Pseudomonadota</taxon>
        <taxon>Gammaproteobacteria</taxon>
        <taxon>Pseudomonadales</taxon>
        <taxon>Pseudomonadaceae</taxon>
        <taxon>Pseudomonas</taxon>
    </lineage>
</organism>
<dbReference type="PROSITE" id="PS50977">
    <property type="entry name" value="HTH_TETR_2"/>
    <property type="match status" value="1"/>
</dbReference>
<dbReference type="InterPro" id="IPR050109">
    <property type="entry name" value="HTH-type_TetR-like_transc_reg"/>
</dbReference>
<evidence type="ECO:0000313" key="6">
    <source>
        <dbReference type="EMBL" id="VTR02211.1"/>
    </source>
</evidence>
<sequence>MSATSPSLFDEMLSSEHSTSKQDAILAAAGRIFIQHGFEGTSMELIAKAAGVARQTLYNRFPDGKEALFGAVAERMWRAFPVMDIASDEEALANPEAGLRTIGRGVAAFWAPPLQWLFYGWSLLKAHDFPS</sequence>
<dbReference type="GO" id="GO:0000976">
    <property type="term" value="F:transcription cis-regulatory region binding"/>
    <property type="evidence" value="ECO:0007669"/>
    <property type="project" value="TreeGrafter"/>
</dbReference>
<dbReference type="InterPro" id="IPR009057">
    <property type="entry name" value="Homeodomain-like_sf"/>
</dbReference>
<dbReference type="Gene3D" id="1.10.357.10">
    <property type="entry name" value="Tetracycline Repressor, domain 2"/>
    <property type="match status" value="1"/>
</dbReference>
<evidence type="ECO:0000256" key="4">
    <source>
        <dbReference type="PROSITE-ProRule" id="PRU00335"/>
    </source>
</evidence>
<keyword evidence="2 4" id="KW-0238">DNA-binding</keyword>
<dbReference type="Pfam" id="PF00440">
    <property type="entry name" value="TetR_N"/>
    <property type="match status" value="1"/>
</dbReference>
<evidence type="ECO:0000313" key="7">
    <source>
        <dbReference type="Proteomes" id="UP000306562"/>
    </source>
</evidence>
<dbReference type="AlphaFoldDB" id="A0AAX3IB77"/>
<accession>A0AAX3IB77</accession>
<dbReference type="GO" id="GO:0003700">
    <property type="term" value="F:DNA-binding transcription factor activity"/>
    <property type="evidence" value="ECO:0007669"/>
    <property type="project" value="TreeGrafter"/>
</dbReference>
<gene>
    <name evidence="6" type="primary">rutR_4</name>
    <name evidence="6" type="ORF">NCTC10696_03792</name>
</gene>
<dbReference type="EMBL" id="LR590482">
    <property type="protein sequence ID" value="VTR02211.1"/>
    <property type="molecule type" value="Genomic_DNA"/>
</dbReference>
<evidence type="ECO:0000256" key="3">
    <source>
        <dbReference type="ARBA" id="ARBA00023163"/>
    </source>
</evidence>
<evidence type="ECO:0000259" key="5">
    <source>
        <dbReference type="PROSITE" id="PS50977"/>
    </source>
</evidence>
<dbReference type="PANTHER" id="PTHR30055:SF234">
    <property type="entry name" value="HTH-TYPE TRANSCRIPTIONAL REGULATOR BETI"/>
    <property type="match status" value="1"/>
</dbReference>
<keyword evidence="1" id="KW-0805">Transcription regulation</keyword>
<dbReference type="Proteomes" id="UP000306562">
    <property type="component" value="Chromosome"/>
</dbReference>
<reference evidence="6 7" key="1">
    <citation type="submission" date="2019-05" db="EMBL/GenBank/DDBJ databases">
        <authorList>
            <consortium name="Pathogen Informatics"/>
        </authorList>
    </citation>
    <scope>NUCLEOTIDE SEQUENCE [LARGE SCALE GENOMIC DNA]</scope>
    <source>
        <strain evidence="6 7">NCTC10696</strain>
    </source>
</reference>